<proteinExistence type="predicted"/>
<reference evidence="5" key="2">
    <citation type="submission" date="2022-01" db="EMBL/GenBank/DDBJ databases">
        <authorList>
            <person name="Yamashiro T."/>
            <person name="Shiraishi A."/>
            <person name="Satake H."/>
            <person name="Nakayama K."/>
        </authorList>
    </citation>
    <scope>NUCLEOTIDE SEQUENCE</scope>
</reference>
<dbReference type="SUPFAM" id="SSF56672">
    <property type="entry name" value="DNA/RNA polymerases"/>
    <property type="match status" value="1"/>
</dbReference>
<evidence type="ECO:0000259" key="3">
    <source>
        <dbReference type="Pfam" id="PF07727"/>
    </source>
</evidence>
<feature type="domain" description="Reverse transcriptase Ty1/copia-type" evidence="3">
    <location>
        <begin position="581"/>
        <end position="624"/>
    </location>
</feature>
<gene>
    <name evidence="5" type="ORF">Tco_1019731</name>
</gene>
<keyword evidence="1" id="KW-0378">Hydrolase</keyword>
<keyword evidence="2" id="KW-0175">Coiled coil</keyword>
<dbReference type="Proteomes" id="UP001151760">
    <property type="component" value="Unassembled WGS sequence"/>
</dbReference>
<dbReference type="EMBL" id="BQNB010017881">
    <property type="protein sequence ID" value="GJT68251.1"/>
    <property type="molecule type" value="Genomic_DNA"/>
</dbReference>
<dbReference type="InterPro" id="IPR013103">
    <property type="entry name" value="RVT_2"/>
</dbReference>
<keyword evidence="1" id="KW-0645">Protease</keyword>
<comment type="caution">
    <text evidence="5">The sequence shown here is derived from an EMBL/GenBank/DDBJ whole genome shotgun (WGS) entry which is preliminary data.</text>
</comment>
<protein>
    <submittedName>
        <fullName evidence="5">Retrotransposon protein, putative, ty1-copia subclass</fullName>
    </submittedName>
</protein>
<evidence type="ECO:0000256" key="1">
    <source>
        <dbReference type="ARBA" id="ARBA00022750"/>
    </source>
</evidence>
<keyword evidence="1" id="KW-0064">Aspartyl protease</keyword>
<keyword evidence="6" id="KW-1185">Reference proteome</keyword>
<dbReference type="InterPro" id="IPR043502">
    <property type="entry name" value="DNA/RNA_pol_sf"/>
</dbReference>
<sequence>MAASSSSSKGSLTPTQYGAYLKPSRLDLVKLHKEKFTERVSPDDNMYVDLPSSITQDRDWNLPIDQSHLIHTVRNPPQSAKARRPIVGTNGYWIVQQSQRVAIGLGEEFGTETVLNLFFKGKGNKDIHGDWKAIEYLWKDSDGESAIVTLKCLDQKLVGKEQMVKKEEDQLAALRQTRATYVCMHDQQGVEEVAKEIKTLEKKLAKNKAELKEAKDKARTIEHNYAAGAEVVRLVDPNLEASLAAATAAAFNQIGYRFKENNAEPSVDYMSLSFLSDIGSAINIKVSIFCDNGLGIGDNINDSKKKSLHPHFICKFSEYQYPKSASMCSFEGKLERIRAWAIEEAKVGVVASILIQVWSPRITVGIDFDIRGNARIGPFGPLGHQNTKEAKGKEDYNDRSEVDDLEGQILQVTCILLHRKAHWKNQCPKLKEKGQVAAVAKDDSGSERDLADVRHVPDLKKNLISLGVFDSKGFKYTSENGVLRVSKGALVVMKATKGLLVAFLSIGGSVGMFLSIIDDFSRLSWVFMMKHKSEAFENAKTLVSAYALFARLQLKFADRRNLLIYSKLRVFGCPAFHLSLAHHDLELEQLDVKTAFLHGDLEEEIYMSQPEGFVVQGKEDYVWHRRDHLSTRISLYVDDMLVAAKDMEEIKKLKIILNTEFDMKDLGAARKILGMEIIRDRKHGKLFLSQKSYIEKIISRFGIVWRKLRVNISFLEQFSFNDCPSAPQSEAEIEYMSRIPYG</sequence>
<evidence type="ECO:0000313" key="5">
    <source>
        <dbReference type="EMBL" id="GJT68251.1"/>
    </source>
</evidence>
<name>A0ABQ5FXY0_9ASTR</name>
<evidence type="ECO:0000259" key="4">
    <source>
        <dbReference type="Pfam" id="PF22936"/>
    </source>
</evidence>
<evidence type="ECO:0000313" key="6">
    <source>
        <dbReference type="Proteomes" id="UP001151760"/>
    </source>
</evidence>
<accession>A0ABQ5FXY0</accession>
<reference evidence="5" key="1">
    <citation type="journal article" date="2022" name="Int. J. Mol. Sci.">
        <title>Draft Genome of Tanacetum Coccineum: Genomic Comparison of Closely Related Tanacetum-Family Plants.</title>
        <authorList>
            <person name="Yamashiro T."/>
            <person name="Shiraishi A."/>
            <person name="Nakayama K."/>
            <person name="Satake H."/>
        </authorList>
    </citation>
    <scope>NUCLEOTIDE SEQUENCE</scope>
</reference>
<dbReference type="Pfam" id="PF22936">
    <property type="entry name" value="Pol_BBD"/>
    <property type="match status" value="1"/>
</dbReference>
<feature type="domain" description="Retrovirus-related Pol polyprotein from transposon TNT 1-94-like beta-barrel" evidence="4">
    <location>
        <begin position="425"/>
        <end position="474"/>
    </location>
</feature>
<feature type="domain" description="Reverse transcriptase Ty1/copia-type" evidence="3">
    <location>
        <begin position="633"/>
        <end position="703"/>
    </location>
</feature>
<feature type="coiled-coil region" evidence="2">
    <location>
        <begin position="150"/>
        <end position="224"/>
    </location>
</feature>
<organism evidence="5 6">
    <name type="scientific">Tanacetum coccineum</name>
    <dbReference type="NCBI Taxonomy" id="301880"/>
    <lineage>
        <taxon>Eukaryota</taxon>
        <taxon>Viridiplantae</taxon>
        <taxon>Streptophyta</taxon>
        <taxon>Embryophyta</taxon>
        <taxon>Tracheophyta</taxon>
        <taxon>Spermatophyta</taxon>
        <taxon>Magnoliopsida</taxon>
        <taxon>eudicotyledons</taxon>
        <taxon>Gunneridae</taxon>
        <taxon>Pentapetalae</taxon>
        <taxon>asterids</taxon>
        <taxon>campanulids</taxon>
        <taxon>Asterales</taxon>
        <taxon>Asteraceae</taxon>
        <taxon>Asteroideae</taxon>
        <taxon>Anthemideae</taxon>
        <taxon>Anthemidinae</taxon>
        <taxon>Tanacetum</taxon>
    </lineage>
</organism>
<dbReference type="Pfam" id="PF07727">
    <property type="entry name" value="RVT_2"/>
    <property type="match status" value="2"/>
</dbReference>
<evidence type="ECO:0000256" key="2">
    <source>
        <dbReference type="SAM" id="Coils"/>
    </source>
</evidence>
<dbReference type="InterPro" id="IPR054722">
    <property type="entry name" value="PolX-like_BBD"/>
</dbReference>